<accession>A0A9D1AHJ2</accession>
<comment type="similarity">
    <text evidence="1">Belongs to the DnaB/DnaD family.</text>
</comment>
<sequence length="570" mass="64906">MAFISRSPELSARSFTCVENKFITKYMPVLEPLSVKVYLYGLYLSGNSQAFTLEDLAKSLNISEEQVVNCFEYLDEFELVKITCRSPFEVTYLEAENVSGTPKKYKSEKYADFAKSVQAVIKGRMISTNEYREYFYLIEEYGFEQSALLMIINYCVSMKGDDIRLQYIKKVAKSFAAEGATTAKKVDNKLARFTSSTPSLLKIFAAAGISRKPDVDDDALYKKWSNELGFSDDAISATAKYFKTKTVEKLDDALGELYRNKKFDVKEIEFYCKTRNSVHAATAEIAKALGVYMQNTAPYMENYVIPWCDRGYELGTLKTLANYCFMHGKRSFEDMNDFVKELYDQGIIGEKAVNSYIEMKNAEDEFLKKVLTACGLSRRIISPDREFLSRWRQWNFSDEMILRAAELSAGKNNPVAYMNGVLSSWRESGIFTPDKIEGYARQAAATEKTVDRGVIERHYAELRQIAEARAERALERALADQTYGAMYKEINSLNIQLAFAESRGDGTEKEIEQRIKDTESAADMRLKELGIDKEDFTPHYNCKICGDTGYDANGRPCKCLKKFIADYING</sequence>
<reference evidence="3" key="1">
    <citation type="submission" date="2020-10" db="EMBL/GenBank/DDBJ databases">
        <authorList>
            <person name="Gilroy R."/>
        </authorList>
    </citation>
    <scope>NUCLEOTIDE SEQUENCE</scope>
    <source>
        <strain evidence="3">ChiW25-3613</strain>
    </source>
</reference>
<gene>
    <name evidence="3" type="ORF">IAB90_07355</name>
</gene>
<comment type="caution">
    <text evidence="3">The sequence shown here is derived from an EMBL/GenBank/DDBJ whole genome shotgun (WGS) entry which is preliminary data.</text>
</comment>
<feature type="domain" description="DnaB/C C-terminal" evidence="2">
    <location>
        <begin position="384"/>
        <end position="438"/>
    </location>
</feature>
<dbReference type="EMBL" id="DVHB01000130">
    <property type="protein sequence ID" value="HIR40180.1"/>
    <property type="molecule type" value="Genomic_DNA"/>
</dbReference>
<dbReference type="InterPro" id="IPR006343">
    <property type="entry name" value="DnaB/C_C"/>
</dbReference>
<reference evidence="3" key="2">
    <citation type="journal article" date="2021" name="PeerJ">
        <title>Extensive microbial diversity within the chicken gut microbiome revealed by metagenomics and culture.</title>
        <authorList>
            <person name="Gilroy R."/>
            <person name="Ravi A."/>
            <person name="Getino M."/>
            <person name="Pursley I."/>
            <person name="Horton D.L."/>
            <person name="Alikhan N.F."/>
            <person name="Baker D."/>
            <person name="Gharbi K."/>
            <person name="Hall N."/>
            <person name="Watson M."/>
            <person name="Adriaenssens E.M."/>
            <person name="Foster-Nyarko E."/>
            <person name="Jarju S."/>
            <person name="Secka A."/>
            <person name="Antonio M."/>
            <person name="Oren A."/>
            <person name="Chaudhuri R.R."/>
            <person name="La Ragione R."/>
            <person name="Hildebrand F."/>
            <person name="Pallen M.J."/>
        </authorList>
    </citation>
    <scope>NUCLEOTIDE SEQUENCE</scope>
    <source>
        <strain evidence="3">ChiW25-3613</strain>
    </source>
</reference>
<dbReference type="Gene3D" id="1.10.10.630">
    <property type="entry name" value="DnaD domain-like"/>
    <property type="match status" value="2"/>
</dbReference>
<dbReference type="Proteomes" id="UP000824179">
    <property type="component" value="Unassembled WGS sequence"/>
</dbReference>
<dbReference type="Pfam" id="PF07261">
    <property type="entry name" value="DnaB_2"/>
    <property type="match status" value="2"/>
</dbReference>
<proteinExistence type="inferred from homology"/>
<feature type="domain" description="DnaB/C C-terminal" evidence="2">
    <location>
        <begin position="122"/>
        <end position="188"/>
    </location>
</feature>
<evidence type="ECO:0000256" key="1">
    <source>
        <dbReference type="ARBA" id="ARBA00093462"/>
    </source>
</evidence>
<dbReference type="InterPro" id="IPR034829">
    <property type="entry name" value="DnaD-like_sf"/>
</dbReference>
<evidence type="ECO:0000313" key="4">
    <source>
        <dbReference type="Proteomes" id="UP000824179"/>
    </source>
</evidence>
<dbReference type="AlphaFoldDB" id="A0A9D1AHJ2"/>
<evidence type="ECO:0000313" key="3">
    <source>
        <dbReference type="EMBL" id="HIR40180.1"/>
    </source>
</evidence>
<protein>
    <submittedName>
        <fullName evidence="3">DnaD domain protein</fullName>
    </submittedName>
</protein>
<organism evidence="3 4">
    <name type="scientific">Candidatus Coproplasma stercoripullorum</name>
    <dbReference type="NCBI Taxonomy" id="2840751"/>
    <lineage>
        <taxon>Bacteria</taxon>
        <taxon>Bacillati</taxon>
        <taxon>Bacillota</taxon>
        <taxon>Clostridia</taxon>
        <taxon>Eubacteriales</taxon>
        <taxon>Candidatus Coproplasma</taxon>
    </lineage>
</organism>
<dbReference type="SUPFAM" id="SSF158499">
    <property type="entry name" value="DnaD domain-like"/>
    <property type="match status" value="2"/>
</dbReference>
<evidence type="ECO:0000259" key="2">
    <source>
        <dbReference type="Pfam" id="PF07261"/>
    </source>
</evidence>
<name>A0A9D1AHJ2_9FIRM</name>